<dbReference type="SUPFAM" id="SSF56349">
    <property type="entry name" value="DNA breaking-rejoining enzymes"/>
    <property type="match status" value="1"/>
</dbReference>
<evidence type="ECO:0000256" key="3">
    <source>
        <dbReference type="ARBA" id="ARBA00023125"/>
    </source>
</evidence>
<organism evidence="6">
    <name type="scientific">Vibrio sp. FF_286</name>
    <dbReference type="NCBI Taxonomy" id="1652831"/>
    <lineage>
        <taxon>Bacteria</taxon>
        <taxon>Pseudomonadati</taxon>
        <taxon>Pseudomonadota</taxon>
        <taxon>Gammaproteobacteria</taxon>
        <taxon>Vibrionales</taxon>
        <taxon>Vibrionaceae</taxon>
        <taxon>Vibrio</taxon>
    </lineage>
</organism>
<dbReference type="PROSITE" id="PS51898">
    <property type="entry name" value="TYR_RECOMBINASE"/>
    <property type="match status" value="1"/>
</dbReference>
<accession>A0A0H3ZXY7</accession>
<dbReference type="EMBL" id="KP795611">
    <property type="protein sequence ID" value="AKN38729.1"/>
    <property type="molecule type" value="Genomic_DNA"/>
</dbReference>
<evidence type="ECO:0000256" key="4">
    <source>
        <dbReference type="ARBA" id="ARBA00023172"/>
    </source>
</evidence>
<protein>
    <submittedName>
        <fullName evidence="6">Site-specific recombinase, phage integrase family</fullName>
    </submittedName>
</protein>
<keyword evidence="4" id="KW-0233">DNA recombination</keyword>
<proteinExistence type="inferred from homology"/>
<dbReference type="PANTHER" id="PTHR30349">
    <property type="entry name" value="PHAGE INTEGRASE-RELATED"/>
    <property type="match status" value="1"/>
</dbReference>
<keyword evidence="2" id="KW-0229">DNA integration</keyword>
<evidence type="ECO:0000256" key="1">
    <source>
        <dbReference type="ARBA" id="ARBA00008857"/>
    </source>
</evidence>
<evidence type="ECO:0000259" key="5">
    <source>
        <dbReference type="PROSITE" id="PS51898"/>
    </source>
</evidence>
<evidence type="ECO:0000256" key="2">
    <source>
        <dbReference type="ARBA" id="ARBA00022908"/>
    </source>
</evidence>
<evidence type="ECO:0000313" key="6">
    <source>
        <dbReference type="EMBL" id="AKN38729.1"/>
    </source>
</evidence>
<keyword evidence="3" id="KW-0238">DNA-binding</keyword>
<name>A0A0H3ZXY7_9VIBR</name>
<dbReference type="InterPro" id="IPR013762">
    <property type="entry name" value="Integrase-like_cat_sf"/>
</dbReference>
<dbReference type="GO" id="GO:0006310">
    <property type="term" value="P:DNA recombination"/>
    <property type="evidence" value="ECO:0007669"/>
    <property type="project" value="UniProtKB-KW"/>
</dbReference>
<feature type="domain" description="Tyr recombinase" evidence="5">
    <location>
        <begin position="11"/>
        <end position="195"/>
    </location>
</feature>
<dbReference type="AlphaFoldDB" id="A0A0H3ZXY7"/>
<dbReference type="GO" id="GO:0015074">
    <property type="term" value="P:DNA integration"/>
    <property type="evidence" value="ECO:0007669"/>
    <property type="project" value="UniProtKB-KW"/>
</dbReference>
<sequence length="198" mass="23146">MEAWNKGKRVGQKKAFKLEDIWRIRIRLELEERLFELALFNLAIDCKLRSCDLRNLKVQDVSRSGCVMSRTIVKQQKTQQEVHFEITPKTQQTLSQWIIQNSLQPTDYLFPSPRREGQPISYHYYTTMVNRWVADIGLDKTQYGTHSLRRTKASLIYAKTKNLRAIQLLLGHAKLESTIEYLGVEIEDALRISESCET</sequence>
<dbReference type="PANTHER" id="PTHR30349:SF41">
    <property type="entry name" value="INTEGRASE_RECOMBINASE PROTEIN MJ0367-RELATED"/>
    <property type="match status" value="1"/>
</dbReference>
<comment type="similarity">
    <text evidence="1">Belongs to the 'phage' integrase family.</text>
</comment>
<dbReference type="Gene3D" id="1.10.443.10">
    <property type="entry name" value="Intergrase catalytic core"/>
    <property type="match status" value="1"/>
</dbReference>
<dbReference type="InterPro" id="IPR002104">
    <property type="entry name" value="Integrase_catalytic"/>
</dbReference>
<dbReference type="GO" id="GO:0003677">
    <property type="term" value="F:DNA binding"/>
    <property type="evidence" value="ECO:0007669"/>
    <property type="project" value="UniProtKB-KW"/>
</dbReference>
<dbReference type="InterPro" id="IPR050090">
    <property type="entry name" value="Tyrosine_recombinase_XerCD"/>
</dbReference>
<dbReference type="InterPro" id="IPR011010">
    <property type="entry name" value="DNA_brk_join_enz"/>
</dbReference>
<dbReference type="Pfam" id="PF00589">
    <property type="entry name" value="Phage_integrase"/>
    <property type="match status" value="1"/>
</dbReference>
<reference evidence="6" key="1">
    <citation type="journal article" date="2015" name="MBio">
        <title>Eco-Evolutionary Dynamics of Episomes among Ecologically Cohesive Bacterial Populations.</title>
        <authorList>
            <person name="Xue H."/>
            <person name="Cordero O.X."/>
            <person name="Camas F.M."/>
            <person name="Trimble W."/>
            <person name="Meyer F."/>
            <person name="Guglielmini J."/>
            <person name="Rocha E.P."/>
            <person name="Polz M.F."/>
        </authorList>
    </citation>
    <scope>NUCLEOTIDE SEQUENCE</scope>
    <source>
        <strain evidence="6">FF_286</strain>
    </source>
</reference>